<name>A0AC59YW28_RANTA</name>
<dbReference type="EMBL" id="OX596104">
    <property type="protein sequence ID" value="CAN0024383.1"/>
    <property type="molecule type" value="Genomic_DNA"/>
</dbReference>
<accession>A0AC59YW28</accession>
<dbReference type="Proteomes" id="UP001162501">
    <property type="component" value="Chromosome 20"/>
</dbReference>
<evidence type="ECO:0000313" key="2">
    <source>
        <dbReference type="Proteomes" id="UP001162501"/>
    </source>
</evidence>
<reference evidence="1" key="2">
    <citation type="submission" date="2025-03" db="EMBL/GenBank/DDBJ databases">
        <authorList>
            <consortium name="ELIXIR-Norway"/>
            <consortium name="Elixir Norway"/>
        </authorList>
    </citation>
    <scope>NUCLEOTIDE SEQUENCE</scope>
</reference>
<organism evidence="1 2">
    <name type="scientific">Rangifer tarandus platyrhynchus</name>
    <name type="common">Svalbard reindeer</name>
    <dbReference type="NCBI Taxonomy" id="3082113"/>
    <lineage>
        <taxon>Eukaryota</taxon>
        <taxon>Metazoa</taxon>
        <taxon>Chordata</taxon>
        <taxon>Craniata</taxon>
        <taxon>Vertebrata</taxon>
        <taxon>Euteleostomi</taxon>
        <taxon>Mammalia</taxon>
        <taxon>Eutheria</taxon>
        <taxon>Laurasiatheria</taxon>
        <taxon>Artiodactyla</taxon>
        <taxon>Ruminantia</taxon>
        <taxon>Pecora</taxon>
        <taxon>Cervidae</taxon>
        <taxon>Odocoileinae</taxon>
        <taxon>Rangifer</taxon>
    </lineage>
</organism>
<proteinExistence type="predicted"/>
<reference evidence="1" key="1">
    <citation type="submission" date="2023-05" db="EMBL/GenBank/DDBJ databases">
        <authorList>
            <consortium name="ELIXIR-Norway"/>
        </authorList>
    </citation>
    <scope>NUCLEOTIDE SEQUENCE</scope>
</reference>
<protein>
    <submittedName>
        <fullName evidence="1">Uncharacterized protein</fullName>
    </submittedName>
</protein>
<sequence length="241" mass="25641">MDPQLGRRRAVTPTPAAGGSPGVGTAPRPRDGGGRGERSRRGAVCVLGNPCRGSADGTPLEREAPGSKDHSGLGTQSSSRPALGRGWMPPFAEKTFPSGPPMTKAARIPSFRLVPTFEQRGLSEGDVAGTLEEQSRMLASALKRLGDSPQRTAQCLPFQSLGAPVPRGSQPQVSAHLLARPSWAPDHLAWGSSRRAAMEWPVPQWKLLLEGGPDASPLPGRRATVCRRFTAALEEKIRRPL</sequence>
<gene>
    <name evidence="1" type="ORF">MRATA1EN22A_LOCUS10912</name>
</gene>
<evidence type="ECO:0000313" key="1">
    <source>
        <dbReference type="EMBL" id="CAN0024383.1"/>
    </source>
</evidence>